<comment type="subcellular location">
    <subcellularLocation>
        <location evidence="1">Nucleus</location>
    </subcellularLocation>
</comment>
<dbReference type="GO" id="GO:0000398">
    <property type="term" value="P:mRNA splicing, via spliceosome"/>
    <property type="evidence" value="ECO:0007669"/>
    <property type="project" value="TreeGrafter"/>
</dbReference>
<accession>A0A835F5V5</accession>
<dbReference type="PANTHER" id="PTHR13486:SF2">
    <property type="entry name" value="SPLICING FACTOR C9ORF78"/>
    <property type="match status" value="1"/>
</dbReference>
<dbReference type="PANTHER" id="PTHR13486">
    <property type="entry name" value="TELOMERE LENGTH AND SILENCING PROTEIN 1 TLS1 FAMILY MEMBER"/>
    <property type="match status" value="1"/>
</dbReference>
<organism evidence="5 6">
    <name type="scientific">Digitaria exilis</name>
    <dbReference type="NCBI Taxonomy" id="1010633"/>
    <lineage>
        <taxon>Eukaryota</taxon>
        <taxon>Viridiplantae</taxon>
        <taxon>Streptophyta</taxon>
        <taxon>Embryophyta</taxon>
        <taxon>Tracheophyta</taxon>
        <taxon>Spermatophyta</taxon>
        <taxon>Magnoliopsida</taxon>
        <taxon>Liliopsida</taxon>
        <taxon>Poales</taxon>
        <taxon>Poaceae</taxon>
        <taxon>PACMAD clade</taxon>
        <taxon>Panicoideae</taxon>
        <taxon>Panicodae</taxon>
        <taxon>Paniceae</taxon>
        <taxon>Anthephorinae</taxon>
        <taxon>Digitaria</taxon>
    </lineage>
</organism>
<keyword evidence="3" id="KW-0539">Nucleus</keyword>
<comment type="caution">
    <text evidence="5">The sequence shown here is derived from an EMBL/GenBank/DDBJ whole genome shotgun (WGS) entry which is preliminary data.</text>
</comment>
<keyword evidence="6" id="KW-1185">Reference proteome</keyword>
<feature type="compositionally biased region" description="Basic and acidic residues" evidence="4">
    <location>
        <begin position="203"/>
        <end position="213"/>
    </location>
</feature>
<feature type="region of interest" description="Disordered" evidence="4">
    <location>
        <begin position="44"/>
        <end position="67"/>
    </location>
</feature>
<dbReference type="GO" id="GO:0005681">
    <property type="term" value="C:spliceosomal complex"/>
    <property type="evidence" value="ECO:0007669"/>
    <property type="project" value="TreeGrafter"/>
</dbReference>
<sequence>MPRNFRKRSFEPEADDRSDDEDTRRVALEEIKYMQKLRERKLGIPADPAAASTNGPSARGRVGGGGAAIGEAEKEDLVLQDTFAQETAVTIEDPNMLRYVETELAKKRGKMVDAGQKEEMDHVDELYTVPEHLKVKKKNSEESSTQWTTGIAEVQLPIEYKLRNIEETEAAKKMLQEKRLAGKPKSDANIPSSYSADYFHRGKEYDEKLRRENPGLYKDNNSRPNESAGVKASDTKNPNGAAGRREAASDEFMLERFRKREKFRVMRR</sequence>
<evidence type="ECO:0000256" key="1">
    <source>
        <dbReference type="ARBA" id="ARBA00004123"/>
    </source>
</evidence>
<evidence type="ECO:0000256" key="3">
    <source>
        <dbReference type="ARBA" id="ARBA00023242"/>
    </source>
</evidence>
<evidence type="ECO:0000313" key="6">
    <source>
        <dbReference type="Proteomes" id="UP000636709"/>
    </source>
</evidence>
<evidence type="ECO:0000313" key="5">
    <source>
        <dbReference type="EMBL" id="KAF8728812.1"/>
    </source>
</evidence>
<gene>
    <name evidence="5" type="ORF">HU200_018092</name>
</gene>
<evidence type="ECO:0000256" key="4">
    <source>
        <dbReference type="SAM" id="MobiDB-lite"/>
    </source>
</evidence>
<reference evidence="5" key="1">
    <citation type="submission" date="2020-07" db="EMBL/GenBank/DDBJ databases">
        <title>Genome sequence and genetic diversity analysis of an under-domesticated orphan crop, white fonio (Digitaria exilis).</title>
        <authorList>
            <person name="Bennetzen J.L."/>
            <person name="Chen S."/>
            <person name="Ma X."/>
            <person name="Wang X."/>
            <person name="Yssel A.E.J."/>
            <person name="Chaluvadi S.R."/>
            <person name="Johnson M."/>
            <person name="Gangashetty P."/>
            <person name="Hamidou F."/>
            <person name="Sanogo M.D."/>
            <person name="Zwaenepoel A."/>
            <person name="Wallace J."/>
            <person name="Van De Peer Y."/>
            <person name="Van Deynze A."/>
        </authorList>
    </citation>
    <scope>NUCLEOTIDE SEQUENCE</scope>
    <source>
        <tissue evidence="5">Leaves</tissue>
    </source>
</reference>
<evidence type="ECO:0008006" key="7">
    <source>
        <dbReference type="Google" id="ProtNLM"/>
    </source>
</evidence>
<feature type="region of interest" description="Disordered" evidence="4">
    <location>
        <begin position="1"/>
        <end position="24"/>
    </location>
</feature>
<dbReference type="EMBL" id="JACEFO010001626">
    <property type="protein sequence ID" value="KAF8728812.1"/>
    <property type="molecule type" value="Genomic_DNA"/>
</dbReference>
<dbReference type="Pfam" id="PF07052">
    <property type="entry name" value="Hep_59"/>
    <property type="match status" value="1"/>
</dbReference>
<proteinExistence type="inferred from homology"/>
<dbReference type="Proteomes" id="UP000636709">
    <property type="component" value="Unassembled WGS sequence"/>
</dbReference>
<protein>
    <recommendedName>
        <fullName evidence="7">Hepatocellular carcinoma-associated antigen 59</fullName>
    </recommendedName>
</protein>
<name>A0A835F5V5_9POAL</name>
<dbReference type="OrthoDB" id="5627at2759"/>
<dbReference type="InterPro" id="IPR010756">
    <property type="entry name" value="Tls1-like"/>
</dbReference>
<feature type="region of interest" description="Disordered" evidence="4">
    <location>
        <begin position="203"/>
        <end position="251"/>
    </location>
</feature>
<comment type="similarity">
    <text evidence="2">Belongs to the TLS1 family.</text>
</comment>
<feature type="compositionally biased region" description="Acidic residues" evidence="4">
    <location>
        <begin position="12"/>
        <end position="21"/>
    </location>
</feature>
<dbReference type="AlphaFoldDB" id="A0A835F5V5"/>
<evidence type="ECO:0000256" key="2">
    <source>
        <dbReference type="ARBA" id="ARBA00007643"/>
    </source>
</evidence>